<dbReference type="Pfam" id="PF13439">
    <property type="entry name" value="Glyco_transf_4"/>
    <property type="match status" value="1"/>
</dbReference>
<evidence type="ECO:0000313" key="3">
    <source>
        <dbReference type="EMBL" id="SMC23239.1"/>
    </source>
</evidence>
<dbReference type="Proteomes" id="UP000192468">
    <property type="component" value="Unassembled WGS sequence"/>
</dbReference>
<evidence type="ECO:0000259" key="1">
    <source>
        <dbReference type="Pfam" id="PF00534"/>
    </source>
</evidence>
<dbReference type="SUPFAM" id="SSF53756">
    <property type="entry name" value="UDP-Glycosyltransferase/glycogen phosphorylase"/>
    <property type="match status" value="1"/>
</dbReference>
<dbReference type="PANTHER" id="PTHR45871:SF1">
    <property type="entry name" value="PHOSPHATIDYLINOSITOL N-ACETYLGLUCOSAMINYLTRANSFERASE SUBUNIT A"/>
    <property type="match status" value="1"/>
</dbReference>
<name>A0A1W1XH01_9CLOT</name>
<gene>
    <name evidence="3" type="ORF">SAMN02745134_01825</name>
</gene>
<proteinExistence type="predicted"/>
<dbReference type="EMBL" id="FWXH01000005">
    <property type="protein sequence ID" value="SMC23239.1"/>
    <property type="molecule type" value="Genomic_DNA"/>
</dbReference>
<dbReference type="CDD" id="cd03801">
    <property type="entry name" value="GT4_PimA-like"/>
    <property type="match status" value="1"/>
</dbReference>
<dbReference type="OrthoDB" id="9762705at2"/>
<dbReference type="GO" id="GO:0016757">
    <property type="term" value="F:glycosyltransferase activity"/>
    <property type="evidence" value="ECO:0007669"/>
    <property type="project" value="InterPro"/>
</dbReference>
<sequence length="369" mass="41930">MNNVMLVNLGRQYGGTEKVTEDLLLNGNISRIQFYLVCINGTGLYIKSSSITNKIISLPHAKIFTPIYVLKMAYFAKMYKIDIIHCHGITSSFFGTFIGTILNIPVITTVHGIVDIERDGYIKRKVFKVIENLLSNFNKRYICVSKFVKQNLINRGIIESKLVVIYNSIRDKELKCDIIKNTYFKEGYFKICSIGRLEDIKGHKYLLKAVNYLIKKNCKVQCILAGEGSCYDKLKEYIYDNSLQDYISLIGHINNPNNLIIESDIVVMPSLMETFGIAILETIALGKCVISTNVGGVPEIIKNGENGILVEPCNEISLAEAILKCYNDKLLIKNMELNAKSSYDHNFSNLVMYEEYINLYDEIINSERL</sequence>
<keyword evidence="3" id="KW-0808">Transferase</keyword>
<evidence type="ECO:0000313" key="4">
    <source>
        <dbReference type="Proteomes" id="UP000192468"/>
    </source>
</evidence>
<dbReference type="InterPro" id="IPR028098">
    <property type="entry name" value="Glyco_trans_4-like_N"/>
</dbReference>
<evidence type="ECO:0000259" key="2">
    <source>
        <dbReference type="Pfam" id="PF13439"/>
    </source>
</evidence>
<reference evidence="3 4" key="1">
    <citation type="submission" date="2017-04" db="EMBL/GenBank/DDBJ databases">
        <authorList>
            <person name="Afonso C.L."/>
            <person name="Miller P.J."/>
            <person name="Scott M.A."/>
            <person name="Spackman E."/>
            <person name="Goraichik I."/>
            <person name="Dimitrov K.M."/>
            <person name="Suarez D.L."/>
            <person name="Swayne D.E."/>
        </authorList>
    </citation>
    <scope>NUCLEOTIDE SEQUENCE [LARGE SCALE GENOMIC DNA]</scope>
    <source>
        <strain evidence="3 4">DSM 12555</strain>
    </source>
</reference>
<accession>A0A1W1XH01</accession>
<dbReference type="RefSeq" id="WP_084115344.1">
    <property type="nucleotide sequence ID" value="NZ_FWXH01000005.1"/>
</dbReference>
<dbReference type="Pfam" id="PF00534">
    <property type="entry name" value="Glycos_transf_1"/>
    <property type="match status" value="1"/>
</dbReference>
<dbReference type="InterPro" id="IPR001296">
    <property type="entry name" value="Glyco_trans_1"/>
</dbReference>
<dbReference type="STRING" id="1121291.SAMN02745134_01825"/>
<keyword evidence="4" id="KW-1185">Reference proteome</keyword>
<dbReference type="PANTHER" id="PTHR45871">
    <property type="entry name" value="N-ACETYLGLUCOSAMINYL-PHOSPHATIDYLINOSITOL BIOSYNTHETIC PROTEIN"/>
    <property type="match status" value="1"/>
</dbReference>
<organism evidence="3 4">
    <name type="scientific">Clostridium acidisoli DSM 12555</name>
    <dbReference type="NCBI Taxonomy" id="1121291"/>
    <lineage>
        <taxon>Bacteria</taxon>
        <taxon>Bacillati</taxon>
        <taxon>Bacillota</taxon>
        <taxon>Clostridia</taxon>
        <taxon>Eubacteriales</taxon>
        <taxon>Clostridiaceae</taxon>
        <taxon>Clostridium</taxon>
    </lineage>
</organism>
<protein>
    <submittedName>
        <fullName evidence="3">Glycosyltransferase involved in cell wall bisynthesis</fullName>
    </submittedName>
</protein>
<dbReference type="AlphaFoldDB" id="A0A1W1XH01"/>
<feature type="domain" description="Glycosyl transferase family 1" evidence="1">
    <location>
        <begin position="180"/>
        <end position="340"/>
    </location>
</feature>
<dbReference type="Gene3D" id="3.40.50.2000">
    <property type="entry name" value="Glycogen Phosphorylase B"/>
    <property type="match status" value="2"/>
</dbReference>
<feature type="domain" description="Glycosyltransferase subfamily 4-like N-terminal" evidence="2">
    <location>
        <begin position="14"/>
        <end position="169"/>
    </location>
</feature>